<proteinExistence type="predicted"/>
<accession>A0ABW6NF90</accession>
<evidence type="ECO:0000313" key="1">
    <source>
        <dbReference type="EMBL" id="MFF0453804.1"/>
    </source>
</evidence>
<organism evidence="1 2">
    <name type="scientific">Nocardia africana</name>
    <dbReference type="NCBI Taxonomy" id="134964"/>
    <lineage>
        <taxon>Bacteria</taxon>
        <taxon>Bacillati</taxon>
        <taxon>Actinomycetota</taxon>
        <taxon>Actinomycetes</taxon>
        <taxon>Mycobacteriales</taxon>
        <taxon>Nocardiaceae</taxon>
        <taxon>Nocardia</taxon>
    </lineage>
</organism>
<comment type="caution">
    <text evidence="1">The sequence shown here is derived from an EMBL/GenBank/DDBJ whole genome shotgun (WGS) entry which is preliminary data.</text>
</comment>
<protein>
    <recommendedName>
        <fullName evidence="3">GNAT family N-acetyltransferase</fullName>
    </recommendedName>
</protein>
<sequence>MTELRAFRRACYAAARRTGGSVIEFRLPDGVTPNFYQGVIAYRDRQVAVVVLRDSAALAIAEPRTIDPREGAADSGPLTFHDFPELADALAELSGFEILTSSQLNSPFDPADWPDIDPGDVRYWKPQTLGEALFNFWD</sequence>
<evidence type="ECO:0008006" key="3">
    <source>
        <dbReference type="Google" id="ProtNLM"/>
    </source>
</evidence>
<name>A0ABW6NF90_9NOCA</name>
<reference evidence="1 2" key="1">
    <citation type="submission" date="2024-10" db="EMBL/GenBank/DDBJ databases">
        <title>The Natural Products Discovery Center: Release of the First 8490 Sequenced Strains for Exploring Actinobacteria Biosynthetic Diversity.</title>
        <authorList>
            <person name="Kalkreuter E."/>
            <person name="Kautsar S.A."/>
            <person name="Yang D."/>
            <person name="Bader C.D."/>
            <person name="Teijaro C.N."/>
            <person name="Fluegel L."/>
            <person name="Davis C.M."/>
            <person name="Simpson J.R."/>
            <person name="Lauterbach L."/>
            <person name="Steele A.D."/>
            <person name="Gui C."/>
            <person name="Meng S."/>
            <person name="Li G."/>
            <person name="Viehrig K."/>
            <person name="Ye F."/>
            <person name="Su P."/>
            <person name="Kiefer A.F."/>
            <person name="Nichols A."/>
            <person name="Cepeda A.J."/>
            <person name="Yan W."/>
            <person name="Fan B."/>
            <person name="Jiang Y."/>
            <person name="Adhikari A."/>
            <person name="Zheng C.-J."/>
            <person name="Schuster L."/>
            <person name="Cowan T.M."/>
            <person name="Smanski M.J."/>
            <person name="Chevrette M.G."/>
            <person name="De Carvalho L.P.S."/>
            <person name="Shen B."/>
        </authorList>
    </citation>
    <scope>NUCLEOTIDE SEQUENCE [LARGE SCALE GENOMIC DNA]</scope>
    <source>
        <strain evidence="1 2">NPDC004550</strain>
    </source>
</reference>
<gene>
    <name evidence="1" type="ORF">ACFYTH_10590</name>
</gene>
<dbReference type="Proteomes" id="UP001601521">
    <property type="component" value="Unassembled WGS sequence"/>
</dbReference>
<evidence type="ECO:0000313" key="2">
    <source>
        <dbReference type="Proteomes" id="UP001601521"/>
    </source>
</evidence>
<keyword evidence="2" id="KW-1185">Reference proteome</keyword>
<dbReference type="EMBL" id="JBIALX010000004">
    <property type="protein sequence ID" value="MFF0453804.1"/>
    <property type="molecule type" value="Genomic_DNA"/>
</dbReference>
<dbReference type="RefSeq" id="WP_387250654.1">
    <property type="nucleotide sequence ID" value="NZ_JBIALX010000004.1"/>
</dbReference>